<organism evidence="5 6">
    <name type="scientific">Caenorhabditis angaria</name>
    <dbReference type="NCBI Taxonomy" id="860376"/>
    <lineage>
        <taxon>Eukaryota</taxon>
        <taxon>Metazoa</taxon>
        <taxon>Ecdysozoa</taxon>
        <taxon>Nematoda</taxon>
        <taxon>Chromadorea</taxon>
        <taxon>Rhabditida</taxon>
        <taxon>Rhabditina</taxon>
        <taxon>Rhabditomorpha</taxon>
        <taxon>Rhabditoidea</taxon>
        <taxon>Rhabditidae</taxon>
        <taxon>Peloderinae</taxon>
        <taxon>Caenorhabditis</taxon>
    </lineage>
</organism>
<dbReference type="Pfam" id="PF00505">
    <property type="entry name" value="HMG_box"/>
    <property type="match status" value="1"/>
</dbReference>
<feature type="DNA-binding region" description="HMG box" evidence="2">
    <location>
        <begin position="25"/>
        <end position="89"/>
    </location>
</feature>
<feature type="compositionally biased region" description="Basic and acidic residues" evidence="3">
    <location>
        <begin position="1"/>
        <end position="24"/>
    </location>
</feature>
<dbReference type="EMBL" id="CANHGI010000004">
    <property type="protein sequence ID" value="CAI5448928.1"/>
    <property type="molecule type" value="Genomic_DNA"/>
</dbReference>
<dbReference type="OrthoDB" id="498543at2759"/>
<dbReference type="GO" id="GO:0005634">
    <property type="term" value="C:nucleus"/>
    <property type="evidence" value="ECO:0007669"/>
    <property type="project" value="UniProtKB-UniRule"/>
</dbReference>
<evidence type="ECO:0000259" key="4">
    <source>
        <dbReference type="PROSITE" id="PS50118"/>
    </source>
</evidence>
<evidence type="ECO:0000256" key="3">
    <source>
        <dbReference type="SAM" id="MobiDB-lite"/>
    </source>
</evidence>
<dbReference type="InterPro" id="IPR036910">
    <property type="entry name" value="HMG_box_dom_sf"/>
</dbReference>
<feature type="domain" description="HMG box" evidence="4">
    <location>
        <begin position="25"/>
        <end position="89"/>
    </location>
</feature>
<accession>A0A9P1N2S5</accession>
<dbReference type="PROSITE" id="PS50118">
    <property type="entry name" value="HMG_BOX_2"/>
    <property type="match status" value="1"/>
</dbReference>
<dbReference type="GO" id="GO:0003677">
    <property type="term" value="F:DNA binding"/>
    <property type="evidence" value="ECO:0007669"/>
    <property type="project" value="UniProtKB-UniRule"/>
</dbReference>
<sequence length="93" mass="10558">MPKVTKDAQDDRIKKTKKTKDPNAPKRPLSAYFLWLNENRPRLTKPGMGVADVAKAGGAEWRLVEDKSKWEKLAQQEKAKYQKALEAYNKGSA</sequence>
<protein>
    <recommendedName>
        <fullName evidence="4">HMG box domain-containing protein</fullName>
    </recommendedName>
</protein>
<dbReference type="GO" id="GO:0006357">
    <property type="term" value="P:regulation of transcription by RNA polymerase II"/>
    <property type="evidence" value="ECO:0007669"/>
    <property type="project" value="TreeGrafter"/>
</dbReference>
<gene>
    <name evidence="5" type="ORF">CAMP_LOCUS11565</name>
</gene>
<dbReference type="Gene3D" id="1.10.30.10">
    <property type="entry name" value="High mobility group box domain"/>
    <property type="match status" value="1"/>
</dbReference>
<dbReference type="Proteomes" id="UP001152747">
    <property type="component" value="Unassembled WGS sequence"/>
</dbReference>
<evidence type="ECO:0000256" key="1">
    <source>
        <dbReference type="ARBA" id="ARBA00023125"/>
    </source>
</evidence>
<dbReference type="AlphaFoldDB" id="A0A9P1N2S5"/>
<evidence type="ECO:0000313" key="6">
    <source>
        <dbReference type="Proteomes" id="UP001152747"/>
    </source>
</evidence>
<keyword evidence="2" id="KW-0539">Nucleus</keyword>
<dbReference type="PANTHER" id="PTHR48112">
    <property type="entry name" value="HIGH MOBILITY GROUP PROTEIN DSP1"/>
    <property type="match status" value="1"/>
</dbReference>
<proteinExistence type="predicted"/>
<keyword evidence="6" id="KW-1185">Reference proteome</keyword>
<dbReference type="PANTHER" id="PTHR48112:SF22">
    <property type="entry name" value="MITOCHONDRIAL TRANSCRIPTION FACTOR A, ISOFORM B"/>
    <property type="match status" value="1"/>
</dbReference>
<evidence type="ECO:0000256" key="2">
    <source>
        <dbReference type="PROSITE-ProRule" id="PRU00267"/>
    </source>
</evidence>
<name>A0A9P1N2S5_9PELO</name>
<feature type="region of interest" description="Disordered" evidence="3">
    <location>
        <begin position="1"/>
        <end position="28"/>
    </location>
</feature>
<dbReference type="SMART" id="SM00398">
    <property type="entry name" value="HMG"/>
    <property type="match status" value="1"/>
</dbReference>
<evidence type="ECO:0000313" key="5">
    <source>
        <dbReference type="EMBL" id="CAI5448928.1"/>
    </source>
</evidence>
<comment type="caution">
    <text evidence="5">The sequence shown here is derived from an EMBL/GenBank/DDBJ whole genome shotgun (WGS) entry which is preliminary data.</text>
</comment>
<keyword evidence="1 2" id="KW-0238">DNA-binding</keyword>
<dbReference type="InterPro" id="IPR050342">
    <property type="entry name" value="HMGB"/>
</dbReference>
<dbReference type="InterPro" id="IPR009071">
    <property type="entry name" value="HMG_box_dom"/>
</dbReference>
<dbReference type="SUPFAM" id="SSF47095">
    <property type="entry name" value="HMG-box"/>
    <property type="match status" value="1"/>
</dbReference>
<reference evidence="5" key="1">
    <citation type="submission" date="2022-11" db="EMBL/GenBank/DDBJ databases">
        <authorList>
            <person name="Kikuchi T."/>
        </authorList>
    </citation>
    <scope>NUCLEOTIDE SEQUENCE</scope>
    <source>
        <strain evidence="5">PS1010</strain>
    </source>
</reference>